<dbReference type="Proteomes" id="UP000539957">
    <property type="component" value="Unassembled WGS sequence"/>
</dbReference>
<dbReference type="RefSeq" id="WP_184274068.1">
    <property type="nucleotide sequence ID" value="NZ_JACHKY010000011.1"/>
</dbReference>
<keyword evidence="2" id="KW-1185">Reference proteome</keyword>
<accession>A0A7W7ISW0</accession>
<comment type="caution">
    <text evidence="1">The sequence shown here is derived from an EMBL/GenBank/DDBJ whole genome shotgun (WGS) entry which is preliminary data.</text>
</comment>
<reference evidence="1 2" key="1">
    <citation type="submission" date="2020-08" db="EMBL/GenBank/DDBJ databases">
        <title>Functional genomics of gut bacteria from endangered species of beetles.</title>
        <authorList>
            <person name="Carlos-Shanley C."/>
        </authorList>
    </citation>
    <scope>NUCLEOTIDE SEQUENCE [LARGE SCALE GENOMIC DNA]</scope>
    <source>
        <strain evidence="1 2">S00123</strain>
    </source>
</reference>
<name>A0A7W7ISW0_9CAUL</name>
<gene>
    <name evidence="1" type="ORF">HNP32_003697</name>
</gene>
<evidence type="ECO:0000313" key="2">
    <source>
        <dbReference type="Proteomes" id="UP000539957"/>
    </source>
</evidence>
<dbReference type="AlphaFoldDB" id="A0A7W7ISW0"/>
<sequence>MSINLALETASAKPAGKRPYFLDREVERVLAITMATVQELAVARQRVDTLERLLEAKGVLTRDEIDAFRPDADQAAERGLWMQEYLARVLRIVQQEGEAIAADARGDVRSEDVAVEITAGA</sequence>
<proteinExistence type="predicted"/>
<organism evidence="1 2">
    <name type="scientific">Brevundimonas bullata</name>
    <dbReference type="NCBI Taxonomy" id="13160"/>
    <lineage>
        <taxon>Bacteria</taxon>
        <taxon>Pseudomonadati</taxon>
        <taxon>Pseudomonadota</taxon>
        <taxon>Alphaproteobacteria</taxon>
        <taxon>Caulobacterales</taxon>
        <taxon>Caulobacteraceae</taxon>
        <taxon>Brevundimonas</taxon>
    </lineage>
</organism>
<protein>
    <submittedName>
        <fullName evidence="1">Uncharacterized protein</fullName>
    </submittedName>
</protein>
<evidence type="ECO:0000313" key="1">
    <source>
        <dbReference type="EMBL" id="MBB4799928.1"/>
    </source>
</evidence>
<dbReference type="EMBL" id="JACHKY010000011">
    <property type="protein sequence ID" value="MBB4799928.1"/>
    <property type="molecule type" value="Genomic_DNA"/>
</dbReference>